<dbReference type="PANTHER" id="PTHR31741:SF57">
    <property type="entry name" value="O-FUCOSYLTRANSFERASE 24"/>
    <property type="match status" value="1"/>
</dbReference>
<evidence type="ECO:0000256" key="10">
    <source>
        <dbReference type="ARBA" id="ARBA00023180"/>
    </source>
</evidence>
<keyword evidence="16" id="KW-1185">Reference proteome</keyword>
<dbReference type="EMBL" id="CABITT030000003">
    <property type="protein sequence ID" value="VVA96868.1"/>
    <property type="molecule type" value="Genomic_DNA"/>
</dbReference>
<evidence type="ECO:0000256" key="3">
    <source>
        <dbReference type="ARBA" id="ARBA00007737"/>
    </source>
</evidence>
<dbReference type="CDD" id="cd11299">
    <property type="entry name" value="O-FucT_plant"/>
    <property type="match status" value="1"/>
</dbReference>
<comment type="pathway">
    <text evidence="2">Glycan metabolism.</text>
</comment>
<keyword evidence="12" id="KW-0119">Carbohydrate metabolism</keyword>
<evidence type="ECO:0000256" key="14">
    <source>
        <dbReference type="SAM" id="Phobius"/>
    </source>
</evidence>
<dbReference type="GO" id="GO:0005737">
    <property type="term" value="C:cytoplasm"/>
    <property type="evidence" value="ECO:0007669"/>
    <property type="project" value="TreeGrafter"/>
</dbReference>
<evidence type="ECO:0000256" key="1">
    <source>
        <dbReference type="ARBA" id="ARBA00004606"/>
    </source>
</evidence>
<keyword evidence="11" id="KW-0294">Fucose metabolism</keyword>
<keyword evidence="7" id="KW-0735">Signal-anchor</keyword>
<accession>A0A565B5C0</accession>
<evidence type="ECO:0000256" key="4">
    <source>
        <dbReference type="ARBA" id="ARBA00022676"/>
    </source>
</evidence>
<sequence length="571" mass="64538">MGTWKKKSSYKNKFSYISQIINSVSSSSLHSFLDSPDNNKSSKKNTSKFLRNPKLWAFFLFSLSVLGILLRLGLCLSPLLQESQLQSSDSSNGSPKSHLGFAYTRSNITQAEISIAKDRSLDRILKKNETFGGESKLVGNGHVWDDKNEFWKQPDGLGYKPCLDFSIEYRRETKKIAREKRKYLMVVVSGGMNQQKNQIVDAVVISRILGAILVVPILQINLIWGDESEFSDIFDLEQFKSVLANDVKIVSMLPASKVMTRPSEDGGMPFQASPQWIRSHYLKRFNKDGVLLLKRFDSRLSKDLPSDLQKLRCKAAFEALKFSPRVLEIGKKLAERMRSKGPYIALHLRLEKDVWVRTGCLSGLSSKYEEIVNIERIKRPELLTAKSSMTSDERKLAGLCPLNAKEVTRLLRALGAPRDARIYWAGGEPLGGKEALKPLTSEFPHLYNKHDIALPLELKPFAKRASIMASIDYIVCKESDVFMASHGGNMGHTIQGHRAYNGHMKIIIPNKRQMLPYFLNTTITETEFTTMIKKLHRQSLGQPELRISKAGRDVTKYPVPECMCNQSNSTI</sequence>
<dbReference type="Pfam" id="PF10250">
    <property type="entry name" value="O-FucT"/>
    <property type="match status" value="1"/>
</dbReference>
<dbReference type="InterPro" id="IPR019378">
    <property type="entry name" value="GDP-Fuc_O-FucTrfase"/>
</dbReference>
<evidence type="ECO:0000256" key="2">
    <source>
        <dbReference type="ARBA" id="ARBA00004881"/>
    </source>
</evidence>
<comment type="subcellular location">
    <subcellularLocation>
        <location evidence="1">Membrane</location>
        <topology evidence="1">Single-pass type II membrane protein</topology>
    </subcellularLocation>
</comment>
<dbReference type="InterPro" id="IPR024709">
    <property type="entry name" value="FucosylTrfase_pln"/>
</dbReference>
<evidence type="ECO:0000256" key="6">
    <source>
        <dbReference type="ARBA" id="ARBA00022692"/>
    </source>
</evidence>
<protein>
    <recommendedName>
        <fullName evidence="13">O-fucosyltransferase family protein</fullName>
    </recommendedName>
</protein>
<dbReference type="PIRSF" id="PIRSF009360">
    <property type="entry name" value="UCP009360"/>
    <property type="match status" value="1"/>
</dbReference>
<evidence type="ECO:0000256" key="7">
    <source>
        <dbReference type="ARBA" id="ARBA00022968"/>
    </source>
</evidence>
<dbReference type="OrthoDB" id="2016498at2759"/>
<comment type="caution">
    <text evidence="15">The sequence shown here is derived from an EMBL/GenBank/DDBJ whole genome shotgun (WGS) entry which is preliminary data.</text>
</comment>
<feature type="transmembrane region" description="Helical" evidence="14">
    <location>
        <begin position="55"/>
        <end position="74"/>
    </location>
</feature>
<keyword evidence="9 14" id="KW-0472">Membrane</keyword>
<organism evidence="15 16">
    <name type="scientific">Arabis nemorensis</name>
    <dbReference type="NCBI Taxonomy" id="586526"/>
    <lineage>
        <taxon>Eukaryota</taxon>
        <taxon>Viridiplantae</taxon>
        <taxon>Streptophyta</taxon>
        <taxon>Embryophyta</taxon>
        <taxon>Tracheophyta</taxon>
        <taxon>Spermatophyta</taxon>
        <taxon>Magnoliopsida</taxon>
        <taxon>eudicotyledons</taxon>
        <taxon>Gunneridae</taxon>
        <taxon>Pentapetalae</taxon>
        <taxon>rosids</taxon>
        <taxon>malvids</taxon>
        <taxon>Brassicales</taxon>
        <taxon>Brassicaceae</taxon>
        <taxon>Arabideae</taxon>
        <taxon>Arabis</taxon>
    </lineage>
</organism>
<proteinExistence type="inferred from homology"/>
<evidence type="ECO:0000256" key="5">
    <source>
        <dbReference type="ARBA" id="ARBA00022679"/>
    </source>
</evidence>
<evidence type="ECO:0000313" key="15">
    <source>
        <dbReference type="EMBL" id="VVA96868.1"/>
    </source>
</evidence>
<dbReference type="Proteomes" id="UP000489600">
    <property type="component" value="Unassembled WGS sequence"/>
</dbReference>
<keyword evidence="8 14" id="KW-1133">Transmembrane helix</keyword>
<evidence type="ECO:0000256" key="12">
    <source>
        <dbReference type="ARBA" id="ARBA00023277"/>
    </source>
</evidence>
<dbReference type="GO" id="GO:0006004">
    <property type="term" value="P:fucose metabolic process"/>
    <property type="evidence" value="ECO:0007669"/>
    <property type="project" value="UniProtKB-KW"/>
</dbReference>
<dbReference type="AlphaFoldDB" id="A0A565B5C0"/>
<name>A0A565B5C0_9BRAS</name>
<dbReference type="GO" id="GO:0016020">
    <property type="term" value="C:membrane"/>
    <property type="evidence" value="ECO:0007669"/>
    <property type="project" value="UniProtKB-SubCell"/>
</dbReference>
<keyword evidence="10" id="KW-0325">Glycoprotein</keyword>
<keyword evidence="4" id="KW-0328">Glycosyltransferase</keyword>
<keyword evidence="6 14" id="KW-0812">Transmembrane</keyword>
<reference evidence="15" key="1">
    <citation type="submission" date="2019-07" db="EMBL/GenBank/DDBJ databases">
        <authorList>
            <person name="Dittberner H."/>
        </authorList>
    </citation>
    <scope>NUCLEOTIDE SEQUENCE [LARGE SCALE GENOMIC DNA]</scope>
</reference>
<evidence type="ECO:0000313" key="16">
    <source>
        <dbReference type="Proteomes" id="UP000489600"/>
    </source>
</evidence>
<evidence type="ECO:0000256" key="13">
    <source>
        <dbReference type="ARBA" id="ARBA00030350"/>
    </source>
</evidence>
<comment type="similarity">
    <text evidence="3">Belongs to the glycosyltransferase GT106 family.</text>
</comment>
<dbReference type="PANTHER" id="PTHR31741">
    <property type="entry name" value="OS02G0726500 PROTEIN-RELATED"/>
    <property type="match status" value="1"/>
</dbReference>
<keyword evidence="5" id="KW-0808">Transferase</keyword>
<evidence type="ECO:0000256" key="11">
    <source>
        <dbReference type="ARBA" id="ARBA00023253"/>
    </source>
</evidence>
<gene>
    <name evidence="15" type="ORF">ANE_LOCUS7313</name>
</gene>
<dbReference type="GO" id="GO:0016757">
    <property type="term" value="F:glycosyltransferase activity"/>
    <property type="evidence" value="ECO:0007669"/>
    <property type="project" value="UniProtKB-KW"/>
</dbReference>
<evidence type="ECO:0000256" key="9">
    <source>
        <dbReference type="ARBA" id="ARBA00023136"/>
    </source>
</evidence>
<evidence type="ECO:0000256" key="8">
    <source>
        <dbReference type="ARBA" id="ARBA00022989"/>
    </source>
</evidence>